<dbReference type="PROSITE" id="PS51123">
    <property type="entry name" value="OMPA_2"/>
    <property type="match status" value="1"/>
</dbReference>
<name>A0ABQ0E2X6_9PORP</name>
<dbReference type="PROSITE" id="PS01068">
    <property type="entry name" value="OMPA_1"/>
    <property type="match status" value="1"/>
</dbReference>
<keyword evidence="3" id="KW-0998">Cell outer membrane</keyword>
<protein>
    <submittedName>
        <fullName evidence="7">OmpA family protein</fullName>
    </submittedName>
</protein>
<feature type="domain" description="OmpA-like" evidence="6">
    <location>
        <begin position="302"/>
        <end position="410"/>
    </location>
</feature>
<feature type="chain" id="PRO_5047359018" evidence="5">
    <location>
        <begin position="26"/>
        <end position="410"/>
    </location>
</feature>
<dbReference type="InterPro" id="IPR036737">
    <property type="entry name" value="OmpA-like_sf"/>
</dbReference>
<keyword evidence="8" id="KW-1185">Reference proteome</keyword>
<dbReference type="PANTHER" id="PTHR30329:SF21">
    <property type="entry name" value="LIPOPROTEIN YIAD-RELATED"/>
    <property type="match status" value="1"/>
</dbReference>
<proteinExistence type="predicted"/>
<dbReference type="CDD" id="cd07185">
    <property type="entry name" value="OmpA_C-like"/>
    <property type="match status" value="1"/>
</dbReference>
<keyword evidence="2 4" id="KW-0472">Membrane</keyword>
<dbReference type="RefSeq" id="WP_411915841.1">
    <property type="nucleotide sequence ID" value="NZ_BAAFSF010000004.1"/>
</dbReference>
<sequence length="410" mass="45675">MIIKRMKVKYLLLSLMGALALTASAQQPEATESQLPANRTAFEHSKGHWFISVQGGVASQFGGYNPGEKNGINFSTYMEDCLKEGGNIVPALSLGKWHNPYFATRLQLQGAYMPTPYLEQMGGKYQYFKTAFVGAHFDFMFDVVNYFAAYKPNRVFHFIPFMGLGYQFKFYEDFKEPYRHSATANAGLIFSFRLAKRVDLFLEAQAIYSNLNFTKRDAIFDGENLTPYLKGTDAYNGFAAVASLGLNFNLGQTEWNEVTPMDYELINDLNRQINSLKAENAELSKRPVSCPECPEVAPAKEVVASTVISDKAIIFAFDSDVIAPNQEIQMSEIARLIKENNTSVLVIGYADTTGSSEYNMGLSERRAKAVADALVNTYGVDSSLVTTEWQGATDQFSPKGLNRVVIVRSK</sequence>
<gene>
    <name evidence="7" type="ORF">Tsumi_11760</name>
</gene>
<evidence type="ECO:0000313" key="7">
    <source>
        <dbReference type="EMBL" id="GAB1252070.1"/>
    </source>
</evidence>
<evidence type="ECO:0000256" key="1">
    <source>
        <dbReference type="ARBA" id="ARBA00004442"/>
    </source>
</evidence>
<dbReference type="InterPro" id="IPR006690">
    <property type="entry name" value="OMPA-like_CS"/>
</dbReference>
<reference evidence="7 8" key="1">
    <citation type="journal article" date="2025" name="Int. J. Syst. Evol. Microbiol.">
        <title>Desulfovibrio falkowii sp. nov., Porphyromonas miyakawae sp. nov., Mediterraneibacter flintii sp. nov. and Owariibacterium komagatae gen. nov., sp. nov., isolated from human faeces.</title>
        <authorList>
            <person name="Hamaguchi T."/>
            <person name="Ohara M."/>
            <person name="Hisatomi A."/>
            <person name="Sekiguchi K."/>
            <person name="Takeda J.I."/>
            <person name="Ueyama J."/>
            <person name="Ito M."/>
            <person name="Nishiwaki H."/>
            <person name="Ogi T."/>
            <person name="Hirayama M."/>
            <person name="Ohkuma M."/>
            <person name="Sakamoto M."/>
            <person name="Ohno K."/>
        </authorList>
    </citation>
    <scope>NUCLEOTIDE SEQUENCE [LARGE SCALE GENOMIC DNA]</scope>
    <source>
        <strain evidence="7 8">13CB11C</strain>
    </source>
</reference>
<dbReference type="PRINTS" id="PR01021">
    <property type="entry name" value="OMPADOMAIN"/>
</dbReference>
<comment type="subcellular location">
    <subcellularLocation>
        <location evidence="1">Cell outer membrane</location>
    </subcellularLocation>
</comment>
<feature type="signal peptide" evidence="5">
    <location>
        <begin position="1"/>
        <end position="25"/>
    </location>
</feature>
<dbReference type="PANTHER" id="PTHR30329">
    <property type="entry name" value="STATOR ELEMENT OF FLAGELLAR MOTOR COMPLEX"/>
    <property type="match status" value="1"/>
</dbReference>
<evidence type="ECO:0000256" key="5">
    <source>
        <dbReference type="SAM" id="SignalP"/>
    </source>
</evidence>
<keyword evidence="5" id="KW-0732">Signal</keyword>
<dbReference type="InterPro" id="IPR006664">
    <property type="entry name" value="OMP_bac"/>
</dbReference>
<organism evidence="7 8">
    <name type="scientific">Porphyromonas miyakawae</name>
    <dbReference type="NCBI Taxonomy" id="3137470"/>
    <lineage>
        <taxon>Bacteria</taxon>
        <taxon>Pseudomonadati</taxon>
        <taxon>Bacteroidota</taxon>
        <taxon>Bacteroidia</taxon>
        <taxon>Bacteroidales</taxon>
        <taxon>Porphyromonadaceae</taxon>
        <taxon>Porphyromonas</taxon>
    </lineage>
</organism>
<accession>A0ABQ0E2X6</accession>
<evidence type="ECO:0000313" key="8">
    <source>
        <dbReference type="Proteomes" id="UP001628220"/>
    </source>
</evidence>
<evidence type="ECO:0000256" key="4">
    <source>
        <dbReference type="PROSITE-ProRule" id="PRU00473"/>
    </source>
</evidence>
<dbReference type="Pfam" id="PF00691">
    <property type="entry name" value="OmpA"/>
    <property type="match status" value="1"/>
</dbReference>
<dbReference type="InterPro" id="IPR050330">
    <property type="entry name" value="Bact_OuterMem_StrucFunc"/>
</dbReference>
<comment type="caution">
    <text evidence="7">The sequence shown here is derived from an EMBL/GenBank/DDBJ whole genome shotgun (WGS) entry which is preliminary data.</text>
</comment>
<evidence type="ECO:0000256" key="2">
    <source>
        <dbReference type="ARBA" id="ARBA00023136"/>
    </source>
</evidence>
<dbReference type="Gene3D" id="3.30.1330.60">
    <property type="entry name" value="OmpA-like domain"/>
    <property type="match status" value="1"/>
</dbReference>
<dbReference type="InterPro" id="IPR006665">
    <property type="entry name" value="OmpA-like"/>
</dbReference>
<evidence type="ECO:0000256" key="3">
    <source>
        <dbReference type="ARBA" id="ARBA00023237"/>
    </source>
</evidence>
<dbReference type="SUPFAM" id="SSF103088">
    <property type="entry name" value="OmpA-like"/>
    <property type="match status" value="1"/>
</dbReference>
<evidence type="ECO:0000259" key="6">
    <source>
        <dbReference type="PROSITE" id="PS51123"/>
    </source>
</evidence>
<dbReference type="EMBL" id="BAAFSF010000004">
    <property type="protein sequence ID" value="GAB1252070.1"/>
    <property type="molecule type" value="Genomic_DNA"/>
</dbReference>
<dbReference type="Proteomes" id="UP001628220">
    <property type="component" value="Unassembled WGS sequence"/>
</dbReference>